<organism evidence="1 2">
    <name type="scientific">Asbolus verrucosus</name>
    <name type="common">Desert ironclad beetle</name>
    <dbReference type="NCBI Taxonomy" id="1661398"/>
    <lineage>
        <taxon>Eukaryota</taxon>
        <taxon>Metazoa</taxon>
        <taxon>Ecdysozoa</taxon>
        <taxon>Arthropoda</taxon>
        <taxon>Hexapoda</taxon>
        <taxon>Insecta</taxon>
        <taxon>Pterygota</taxon>
        <taxon>Neoptera</taxon>
        <taxon>Endopterygota</taxon>
        <taxon>Coleoptera</taxon>
        <taxon>Polyphaga</taxon>
        <taxon>Cucujiformia</taxon>
        <taxon>Tenebrionidae</taxon>
        <taxon>Pimeliinae</taxon>
        <taxon>Asbolus</taxon>
    </lineage>
</organism>
<evidence type="ECO:0000313" key="2">
    <source>
        <dbReference type="Proteomes" id="UP000292052"/>
    </source>
</evidence>
<proteinExistence type="predicted"/>
<feature type="non-terminal residue" evidence="1">
    <location>
        <position position="105"/>
    </location>
</feature>
<sequence length="105" mass="12482">MERERYSLVEVLDVASSQHLLKISPTRPFFKNSGDIKISCRRLVQRTMYIHERVTRQRRELWNLYLAVERHIILTQDVMMWGAITYGSRSLLVFIQGTLNAKHYT</sequence>
<gene>
    <name evidence="1" type="ORF">BDFB_012956</name>
</gene>
<keyword evidence="2" id="KW-1185">Reference proteome</keyword>
<name>A0A482VLN9_ASBVE</name>
<dbReference type="GO" id="GO:0003676">
    <property type="term" value="F:nucleic acid binding"/>
    <property type="evidence" value="ECO:0007669"/>
    <property type="project" value="InterPro"/>
</dbReference>
<dbReference type="EMBL" id="QDEB01086879">
    <property type="protein sequence ID" value="RZC33680.1"/>
    <property type="molecule type" value="Genomic_DNA"/>
</dbReference>
<reference evidence="1 2" key="1">
    <citation type="submission" date="2017-03" db="EMBL/GenBank/DDBJ databases">
        <title>Genome of the blue death feigning beetle - Asbolus verrucosus.</title>
        <authorList>
            <person name="Rider S.D."/>
        </authorList>
    </citation>
    <scope>NUCLEOTIDE SEQUENCE [LARGE SCALE GENOMIC DNA]</scope>
    <source>
        <strain evidence="1">Butters</strain>
        <tissue evidence="1">Head and leg muscle</tissue>
    </source>
</reference>
<dbReference type="Gene3D" id="3.30.420.10">
    <property type="entry name" value="Ribonuclease H-like superfamily/Ribonuclease H"/>
    <property type="match status" value="1"/>
</dbReference>
<accession>A0A482VLN9</accession>
<dbReference type="Proteomes" id="UP000292052">
    <property type="component" value="Unassembled WGS sequence"/>
</dbReference>
<dbReference type="InterPro" id="IPR036397">
    <property type="entry name" value="RNaseH_sf"/>
</dbReference>
<dbReference type="AlphaFoldDB" id="A0A482VLN9"/>
<protein>
    <submittedName>
        <fullName evidence="1">Uncharacterized protein</fullName>
    </submittedName>
</protein>
<evidence type="ECO:0000313" key="1">
    <source>
        <dbReference type="EMBL" id="RZC33680.1"/>
    </source>
</evidence>
<comment type="caution">
    <text evidence="1">The sequence shown here is derived from an EMBL/GenBank/DDBJ whole genome shotgun (WGS) entry which is preliminary data.</text>
</comment>
<dbReference type="OrthoDB" id="8366545at2759"/>